<name>A0A4R4DV18_9PROT</name>
<dbReference type="Proteomes" id="UP000295023">
    <property type="component" value="Unassembled WGS sequence"/>
</dbReference>
<dbReference type="RefSeq" id="WP_132285901.1">
    <property type="nucleotide sequence ID" value="NZ_SKBM01000005.1"/>
</dbReference>
<dbReference type="OrthoDB" id="10019040at2"/>
<dbReference type="EMBL" id="SKBM01000005">
    <property type="protein sequence ID" value="TCZ64303.1"/>
    <property type="molecule type" value="Genomic_DNA"/>
</dbReference>
<sequence length="100" mass="10715">MNASEALARAEAAGVRLRLRPDGGVRMDAAEPPPADVLADLRRWRKDVAHLLALRCLIAFYERAQADALAALAAPDSDLAAERVVMAQHYSAAPPGESVR</sequence>
<proteinExistence type="predicted"/>
<evidence type="ECO:0008006" key="3">
    <source>
        <dbReference type="Google" id="ProtNLM"/>
    </source>
</evidence>
<protein>
    <recommendedName>
        <fullName evidence="3">TubC N-terminal docking domain-containing protein</fullName>
    </recommendedName>
</protein>
<dbReference type="AlphaFoldDB" id="A0A4R4DV18"/>
<reference evidence="1 2" key="1">
    <citation type="submission" date="2019-03" db="EMBL/GenBank/DDBJ databases">
        <title>Paracraurococcus aquatilis NE82 genome sequence.</title>
        <authorList>
            <person name="Zhao Y."/>
            <person name="Du Z."/>
        </authorList>
    </citation>
    <scope>NUCLEOTIDE SEQUENCE [LARGE SCALE GENOMIC DNA]</scope>
    <source>
        <strain evidence="1 2">NE82</strain>
    </source>
</reference>
<gene>
    <name evidence="1" type="ORF">EXY23_06535</name>
</gene>
<keyword evidence="2" id="KW-1185">Reference proteome</keyword>
<comment type="caution">
    <text evidence="1">The sequence shown here is derived from an EMBL/GenBank/DDBJ whole genome shotgun (WGS) entry which is preliminary data.</text>
</comment>
<evidence type="ECO:0000313" key="1">
    <source>
        <dbReference type="EMBL" id="TCZ64303.1"/>
    </source>
</evidence>
<accession>A0A4R4DV18</accession>
<organism evidence="1 2">
    <name type="scientific">Roseicella aquatilis</name>
    <dbReference type="NCBI Taxonomy" id="2527868"/>
    <lineage>
        <taxon>Bacteria</taxon>
        <taxon>Pseudomonadati</taxon>
        <taxon>Pseudomonadota</taxon>
        <taxon>Alphaproteobacteria</taxon>
        <taxon>Acetobacterales</taxon>
        <taxon>Roseomonadaceae</taxon>
        <taxon>Roseicella</taxon>
    </lineage>
</organism>
<evidence type="ECO:0000313" key="2">
    <source>
        <dbReference type="Proteomes" id="UP000295023"/>
    </source>
</evidence>